<gene>
    <name evidence="7" type="ORF">LMJF_07_0300</name>
</gene>
<organism evidence="7 8">
    <name type="scientific">Leishmania major</name>
    <dbReference type="NCBI Taxonomy" id="5664"/>
    <lineage>
        <taxon>Eukaryota</taxon>
        <taxon>Discoba</taxon>
        <taxon>Euglenozoa</taxon>
        <taxon>Kinetoplastea</taxon>
        <taxon>Metakinetoplastina</taxon>
        <taxon>Trypanosomatida</taxon>
        <taxon>Trypanosomatidae</taxon>
        <taxon>Leishmaniinae</taxon>
        <taxon>Leishmania</taxon>
    </lineage>
</organism>
<dbReference type="VEuPathDB" id="TriTrypDB:LmjF.07.0300"/>
<evidence type="ECO:0000256" key="3">
    <source>
        <dbReference type="ARBA" id="ARBA00022490"/>
    </source>
</evidence>
<dbReference type="PROSITE" id="PS51450">
    <property type="entry name" value="LRR"/>
    <property type="match status" value="1"/>
</dbReference>
<feature type="compositionally biased region" description="Low complexity" evidence="6">
    <location>
        <begin position="194"/>
        <end position="208"/>
    </location>
</feature>
<keyword evidence="3" id="KW-0963">Cytoplasm</keyword>
<accession>Q4QIR4</accession>
<keyword evidence="4" id="KW-0433">Leucine-rich repeat</keyword>
<keyword evidence="8" id="KW-1185">Reference proteome</keyword>
<feature type="compositionally biased region" description="Low complexity" evidence="6">
    <location>
        <begin position="254"/>
        <end position="264"/>
    </location>
</feature>
<keyword evidence="5" id="KW-0677">Repeat</keyword>
<dbReference type="InParanoid" id="Q4QIR4"/>
<dbReference type="GeneID" id="5649186"/>
<dbReference type="PANTHER" id="PTHR46545:SF1">
    <property type="entry name" value="LEUCINE-RICH REPEAT-CONTAINING PROTEIN 51"/>
    <property type="match status" value="1"/>
</dbReference>
<dbReference type="InterPro" id="IPR032675">
    <property type="entry name" value="LRR_dom_sf"/>
</dbReference>
<dbReference type="VEuPathDB" id="TriTrypDB:LMJLV39_070008900"/>
<dbReference type="eggNOG" id="ENOG502QPQF">
    <property type="taxonomic scope" value="Eukaryota"/>
</dbReference>
<feature type="region of interest" description="Disordered" evidence="6">
    <location>
        <begin position="825"/>
        <end position="851"/>
    </location>
</feature>
<feature type="compositionally biased region" description="Basic and acidic residues" evidence="6">
    <location>
        <begin position="209"/>
        <end position="229"/>
    </location>
</feature>
<feature type="region of interest" description="Disordered" evidence="6">
    <location>
        <begin position="603"/>
        <end position="624"/>
    </location>
</feature>
<feature type="region of interest" description="Disordered" evidence="6">
    <location>
        <begin position="254"/>
        <end position="275"/>
    </location>
</feature>
<dbReference type="EMBL" id="FR796403">
    <property type="protein sequence ID" value="CAJ06989.1"/>
    <property type="molecule type" value="Genomic_DNA"/>
</dbReference>
<evidence type="ECO:0000256" key="2">
    <source>
        <dbReference type="ARBA" id="ARBA00014223"/>
    </source>
</evidence>
<dbReference type="HOGENOM" id="CLU_335407_0_0_1"/>
<evidence type="ECO:0000313" key="8">
    <source>
        <dbReference type="Proteomes" id="UP000000542"/>
    </source>
</evidence>
<name>Q4QIR4_LEIMA</name>
<feature type="region of interest" description="Disordered" evidence="6">
    <location>
        <begin position="438"/>
        <end position="480"/>
    </location>
</feature>
<reference evidence="7 8" key="3">
    <citation type="journal article" date="2011" name="Genome Res.">
        <title>Chromosome and gene copy number variation allow major structural change between species and strains of Leishmania.</title>
        <authorList>
            <person name="Rogers M.B."/>
            <person name="Hilley J.D."/>
            <person name="Dickens N.J."/>
            <person name="Wilkes J."/>
            <person name="Bates P.A."/>
            <person name="Depledge D.P."/>
            <person name="Harris D."/>
            <person name="Her Y."/>
            <person name="Herzyk P."/>
            <person name="Imamura H."/>
            <person name="Otto T.D."/>
            <person name="Sanders M."/>
            <person name="Seeger K."/>
            <person name="Dujardin J.C."/>
            <person name="Berriman M."/>
            <person name="Smith D.F."/>
            <person name="Hertz-Fowler C."/>
            <person name="Mottram J.C."/>
        </authorList>
    </citation>
    <scope>NUCLEOTIDE SEQUENCE [LARGE SCALE GENOMIC DNA]</scope>
    <source>
        <strain evidence="8">MHOM/IL/81/Friedlin</strain>
    </source>
</reference>
<dbReference type="Gene3D" id="3.80.10.10">
    <property type="entry name" value="Ribonuclease Inhibitor"/>
    <property type="match status" value="1"/>
</dbReference>
<proteinExistence type="predicted"/>
<sequence length="851" mass="90930">MEYEQVEYGRRVVTEAIMSQDINDYYDILSPQVLLVTHFPYPSASADSNMQAVHRWVQMSERQHIAAVDAASAAAAAAAAAASSAAAGGRWSVNINARNQLSAAAVAPAPTAGACSARSQKRRARELLQRQEQWRITQQQRYDSFRKLRELHHSCVADEGDGDNDVGGTGSTEGAARDGNDGAVAISEQCAADGRGAPAAPQPQQQQTRTDKQRRGEPFAKATSARDHASNGGGSAAAAAAARAADGVHWFQQQQVRAQLQPPEQRTRPSTFLSSDASEVSAAAAAAAAAATAAQKRPASRGNPIAYEDAVTITEGKLLVSYRFFQLLHWIVSSDGKTAPPARIAPIEVDIQLRKDILQEAEVLAPPPAPTTVQEAYSQLGQQFTERNQPLSCVRIVWGTDHLLFDDKIFLDDGLIVTIHRRMLTVAEVLTRVAPAVSSPPKTLRELPPAPLSSPQTRLSEKGSAASLPAGKGGLARKREQQLSAARSEQVYHAVEVFYGVTATRVDACSNAWALLDFSFVKATEPSMLLRLTPVSGHVHVNRLPRAAADPRLSQGIFLNQENDPTKPQQAGSSRTLIKARNKYGEEEAYEFQTQRHGCFYEDGSGRGAGGGDEGASQRNGNRALGGDGGAGAARYDASCVRVSGCHMQAKMDQLVPVLRRLVVNCLLTLHTLDLSQNNISSLPDLSLLPLQSLRLHGNAIADWRVVEARIAPLPYLGVLTLHGNPIAEDTEIEAVAGNSSKTAAQEAHCAGTVGKAAKGGRADGDSNYWKRLLALLLRSPDRVAPLRQVDFVTLTGQDYNMAGAYEMFVRGQTGLLAKARSMMGSRTQTKPAGATTKPSSKGAHVVAGSG</sequence>
<dbReference type="KEGG" id="lma:LMJF_07_0300"/>
<dbReference type="GO" id="GO:0005930">
    <property type="term" value="C:axoneme"/>
    <property type="evidence" value="ECO:0000266"/>
    <property type="project" value="GeneDB"/>
</dbReference>
<evidence type="ECO:0000256" key="6">
    <source>
        <dbReference type="SAM" id="MobiDB-lite"/>
    </source>
</evidence>
<dbReference type="VEuPathDB" id="TriTrypDB:LMJSD75_070009100"/>
<feature type="region of interest" description="Disordered" evidence="6">
    <location>
        <begin position="194"/>
        <end position="240"/>
    </location>
</feature>
<dbReference type="InterPro" id="IPR001611">
    <property type="entry name" value="Leu-rich_rpt"/>
</dbReference>
<feature type="region of interest" description="Disordered" evidence="6">
    <location>
        <begin position="156"/>
        <end position="180"/>
    </location>
</feature>
<dbReference type="SUPFAM" id="SSF52058">
    <property type="entry name" value="L domain-like"/>
    <property type="match status" value="1"/>
</dbReference>
<dbReference type="STRING" id="5664.Q4QIR4"/>
<comment type="subcellular location">
    <subcellularLocation>
        <location evidence="1">Cytoplasm</location>
    </subcellularLocation>
</comment>
<dbReference type="AlphaFoldDB" id="Q4QIR4"/>
<dbReference type="Proteomes" id="UP000000542">
    <property type="component" value="Chromosome 7"/>
</dbReference>
<evidence type="ECO:0000256" key="4">
    <source>
        <dbReference type="ARBA" id="ARBA00022614"/>
    </source>
</evidence>
<dbReference type="VEuPathDB" id="TriTrypDB:LMJFC_070008800"/>
<dbReference type="RefSeq" id="XP_001680934.1">
    <property type="nucleotide sequence ID" value="XM_001680882.1"/>
</dbReference>
<dbReference type="OMA" id="MEYEQVE"/>
<dbReference type="PANTHER" id="PTHR46545">
    <property type="entry name" value="LEUCINE-RICH REPEAT-CONTAINING PROTEIN 51"/>
    <property type="match status" value="1"/>
</dbReference>
<protein>
    <recommendedName>
        <fullName evidence="2">Leucine-rich repeat-containing protein 51</fullName>
    </recommendedName>
</protein>
<reference evidence="7 8" key="1">
    <citation type="journal article" date="2005" name="Science">
        <title>The genome of the kinetoplastid parasite, Leishmania major.</title>
        <authorList>
            <person name="Ivens A.C."/>
            <person name="Peacock C.S."/>
            <person name="Worthey E.A."/>
            <person name="Murphy L."/>
            <person name="Aggarwal G."/>
            <person name="Berriman M."/>
            <person name="Sisk E."/>
            <person name="Rajandream M.A."/>
            <person name="Adlem E."/>
            <person name="Aert R."/>
            <person name="Anupama A."/>
            <person name="Apostolou Z."/>
            <person name="Attipoe P."/>
            <person name="Bason N."/>
            <person name="Bauser C."/>
            <person name="Beck A."/>
            <person name="Beverley S.M."/>
            <person name="Bianchettin G."/>
            <person name="Borzym K."/>
            <person name="Bothe G."/>
            <person name="Bruschi C.V."/>
            <person name="Collins M."/>
            <person name="Cadag E."/>
            <person name="Ciarloni L."/>
            <person name="Clayton C."/>
            <person name="Coulson R.M."/>
            <person name="Cronin A."/>
            <person name="Cruz A.K."/>
            <person name="Davies R.M."/>
            <person name="De Gaudenzi J."/>
            <person name="Dobson D.E."/>
            <person name="Duesterhoeft A."/>
            <person name="Fazelina G."/>
            <person name="Fosker N."/>
            <person name="Frasch A.C."/>
            <person name="Fraser A."/>
            <person name="Fuchs M."/>
            <person name="Gabel C."/>
            <person name="Goble A."/>
            <person name="Goffeau A."/>
            <person name="Harris D."/>
            <person name="Hertz-Fowler C."/>
            <person name="Hilbert H."/>
            <person name="Horn D."/>
            <person name="Huang Y."/>
            <person name="Klages S."/>
            <person name="Knights A."/>
            <person name="Kube M."/>
            <person name="Larke N."/>
            <person name="Litvin L."/>
            <person name="Lord A."/>
            <person name="Louie T."/>
            <person name="Marra M."/>
            <person name="Masuy D."/>
            <person name="Matthews K."/>
            <person name="Michaeli S."/>
            <person name="Mottram J.C."/>
            <person name="Muller-Auer S."/>
            <person name="Munden H."/>
            <person name="Nelson S."/>
            <person name="Norbertczak H."/>
            <person name="Oliver K."/>
            <person name="O'neil S."/>
            <person name="Pentony M."/>
            <person name="Pohl T.M."/>
            <person name="Price C."/>
            <person name="Purnelle B."/>
            <person name="Quail M.A."/>
            <person name="Rabbinowitsch E."/>
            <person name="Reinhardt R."/>
            <person name="Rieger M."/>
            <person name="Rinta J."/>
            <person name="Robben J."/>
            <person name="Robertson L."/>
            <person name="Ruiz J.C."/>
            <person name="Rutter S."/>
            <person name="Saunders D."/>
            <person name="Schafer M."/>
            <person name="Schein J."/>
            <person name="Schwartz D.C."/>
            <person name="Seeger K."/>
            <person name="Seyler A."/>
            <person name="Sharp S."/>
            <person name="Shin H."/>
            <person name="Sivam D."/>
            <person name="Squares R."/>
            <person name="Squares S."/>
            <person name="Tosato V."/>
            <person name="Vogt C."/>
            <person name="Volckaert G."/>
            <person name="Wambutt R."/>
            <person name="Warren T."/>
            <person name="Wedler H."/>
            <person name="Woodward J."/>
            <person name="Zhou S."/>
            <person name="Zimmermann W."/>
            <person name="Smith D.F."/>
            <person name="Blackwell J.M."/>
            <person name="Stuart K.D."/>
            <person name="Barrell B."/>
            <person name="Myler P.J."/>
        </authorList>
    </citation>
    <scope>NUCLEOTIDE SEQUENCE [LARGE SCALE GENOMIC DNA]</scope>
    <source>
        <strain evidence="8">MHOM/IL/81/Friedlin</strain>
    </source>
</reference>
<evidence type="ECO:0000256" key="1">
    <source>
        <dbReference type="ARBA" id="ARBA00004496"/>
    </source>
</evidence>
<evidence type="ECO:0000256" key="5">
    <source>
        <dbReference type="ARBA" id="ARBA00022737"/>
    </source>
</evidence>
<reference key="2">
    <citation type="submission" date="2005-06" db="EMBL/GenBank/DDBJ databases">
        <authorList>
            <person name="Peacock C.S"/>
            <person name="Murphy L."/>
            <person name="Ivens A.C"/>
            <person name="Berriman M."/>
            <person name="Blackwell J."/>
            <person name="Smith D."/>
            <person name="Collins M."/>
            <person name="Fosker N."/>
            <person name="Harris D."/>
            <person name="Oliver K."/>
            <person name="O'Neil S."/>
            <person name="Saunders D."/>
            <person name="Seeger K."/>
            <person name="Warren T."/>
            <person name="Rajandream M."/>
            <person name="and Barrell B.G."/>
        </authorList>
    </citation>
    <scope>NUCLEOTIDE SEQUENCE</scope>
    <source>
        <strain>Friedlin</strain>
    </source>
</reference>
<evidence type="ECO:0000313" key="7">
    <source>
        <dbReference type="EMBL" id="CAJ06989.1"/>
    </source>
</evidence>